<dbReference type="InterPro" id="IPR004509">
    <property type="entry name" value="Competence_ComEA_HhH"/>
</dbReference>
<reference evidence="3 4" key="1">
    <citation type="submission" date="2011-02" db="EMBL/GenBank/DDBJ databases">
        <authorList>
            <person name="Muzny D."/>
            <person name="Qin X."/>
            <person name="Deng J."/>
            <person name="Jiang H."/>
            <person name="Liu Y."/>
            <person name="Qu J."/>
            <person name="Song X.-Z."/>
            <person name="Zhang L."/>
            <person name="Thornton R."/>
            <person name="Coyle M."/>
            <person name="Francisco L."/>
            <person name="Jackson L."/>
            <person name="Javaid M."/>
            <person name="Korchina V."/>
            <person name="Kovar C."/>
            <person name="Mata R."/>
            <person name="Mathew T."/>
            <person name="Ngo R."/>
            <person name="Nguyen L."/>
            <person name="Nguyen N."/>
            <person name="Okwuonu G."/>
            <person name="Ongeri F."/>
            <person name="Pham C."/>
            <person name="Simmons D."/>
            <person name="Wilczek-Boney K."/>
            <person name="Hale W."/>
            <person name="Jakkamsetti A."/>
            <person name="Pham P."/>
            <person name="Ruth R."/>
            <person name="San Lucas F."/>
            <person name="Warren J."/>
            <person name="Zhang J."/>
            <person name="Zhao Z."/>
            <person name="Zhou C."/>
            <person name="Zhu D."/>
            <person name="Lee S."/>
            <person name="Bess C."/>
            <person name="Blankenburg K."/>
            <person name="Forbes L."/>
            <person name="Fu Q."/>
            <person name="Gubbala S."/>
            <person name="Hirani K."/>
            <person name="Jayaseelan J.C."/>
            <person name="Lara F."/>
            <person name="Munidasa M."/>
            <person name="Palculict T."/>
            <person name="Patil S."/>
            <person name="Pu L.-L."/>
            <person name="Saada N."/>
            <person name="Tang L."/>
            <person name="Weissenberger G."/>
            <person name="Zhu Y."/>
            <person name="Hemphill L."/>
            <person name="Shang Y."/>
            <person name="Youmans B."/>
            <person name="Ayvaz T."/>
            <person name="Ross M."/>
            <person name="Santibanez J."/>
            <person name="Aqrawi P."/>
            <person name="Gross S."/>
            <person name="Joshi V."/>
            <person name="Fowler G."/>
            <person name="Nazareth L."/>
            <person name="Reid J."/>
            <person name="Worley K."/>
            <person name="Petrosino J."/>
            <person name="Highlander S."/>
            <person name="Gibbs R."/>
        </authorList>
    </citation>
    <scope>NUCLEOTIDE SEQUENCE [LARGE SCALE GENOMIC DNA]</scope>
    <source>
        <strain evidence="3 4">SK150</strain>
    </source>
</reference>
<comment type="caution">
    <text evidence="3">The sequence shown here is derived from an EMBL/GenBank/DDBJ whole genome shotgun (WGS) entry which is preliminary data.</text>
</comment>
<dbReference type="Proteomes" id="UP000003530">
    <property type="component" value="Unassembled WGS sequence"/>
</dbReference>
<dbReference type="AlphaFoldDB" id="F0INQ1"/>
<dbReference type="SMART" id="SM00278">
    <property type="entry name" value="HhH1"/>
    <property type="match status" value="2"/>
</dbReference>
<name>F0INQ1_STRSA</name>
<protein>
    <submittedName>
        <fullName evidence="3">Competence protein CelA</fullName>
    </submittedName>
</protein>
<feature type="region of interest" description="Disordered" evidence="1">
    <location>
        <begin position="67"/>
        <end position="88"/>
    </location>
</feature>
<dbReference type="InterPro" id="IPR010994">
    <property type="entry name" value="RuvA_2-like"/>
</dbReference>
<accession>F0INQ1</accession>
<dbReference type="Gene3D" id="1.10.150.280">
    <property type="entry name" value="AF1531-like domain"/>
    <property type="match status" value="1"/>
</dbReference>
<dbReference type="InterPro" id="IPR003583">
    <property type="entry name" value="Hlx-hairpin-Hlx_DNA-bd_motif"/>
</dbReference>
<evidence type="ECO:0000256" key="1">
    <source>
        <dbReference type="SAM" id="MobiDB-lite"/>
    </source>
</evidence>
<dbReference type="Pfam" id="PF12836">
    <property type="entry name" value="HHH_3"/>
    <property type="match status" value="1"/>
</dbReference>
<dbReference type="GO" id="GO:0015628">
    <property type="term" value="P:protein secretion by the type II secretion system"/>
    <property type="evidence" value="ECO:0007669"/>
    <property type="project" value="TreeGrafter"/>
</dbReference>
<dbReference type="Pfam" id="PF10531">
    <property type="entry name" value="SLBB"/>
    <property type="match status" value="1"/>
</dbReference>
<dbReference type="GO" id="GO:0006281">
    <property type="term" value="P:DNA repair"/>
    <property type="evidence" value="ECO:0007669"/>
    <property type="project" value="InterPro"/>
</dbReference>
<dbReference type="InterPro" id="IPR051675">
    <property type="entry name" value="Endo/Exo/Phosphatase_dom_1"/>
</dbReference>
<dbReference type="GO" id="GO:0015627">
    <property type="term" value="C:type II protein secretion system complex"/>
    <property type="evidence" value="ECO:0007669"/>
    <property type="project" value="TreeGrafter"/>
</dbReference>
<organism evidence="3 4">
    <name type="scientific">Streptococcus sanguinis SK150</name>
    <dbReference type="NCBI Taxonomy" id="888811"/>
    <lineage>
        <taxon>Bacteria</taxon>
        <taxon>Bacillati</taxon>
        <taxon>Bacillota</taxon>
        <taxon>Bacilli</taxon>
        <taxon>Lactobacillales</taxon>
        <taxon>Streptococcaceae</taxon>
        <taxon>Streptococcus</taxon>
    </lineage>
</organism>
<evidence type="ECO:0000313" key="4">
    <source>
        <dbReference type="Proteomes" id="UP000003530"/>
    </source>
</evidence>
<feature type="domain" description="Helix-hairpin-helix DNA-binding motif class 1" evidence="2">
    <location>
        <begin position="191"/>
        <end position="210"/>
    </location>
</feature>
<feature type="domain" description="Helix-hairpin-helix DNA-binding motif class 1" evidence="2">
    <location>
        <begin position="221"/>
        <end position="240"/>
    </location>
</feature>
<dbReference type="PANTHER" id="PTHR21180:SF32">
    <property type="entry name" value="ENDONUCLEASE_EXONUCLEASE_PHOSPHATASE FAMILY DOMAIN-CONTAINING PROTEIN 1"/>
    <property type="match status" value="1"/>
</dbReference>
<evidence type="ECO:0000313" key="3">
    <source>
        <dbReference type="EMBL" id="EGD35976.1"/>
    </source>
</evidence>
<dbReference type="PATRIC" id="fig|888811.3.peg.1718"/>
<dbReference type="HOGENOM" id="CLU_052011_1_0_9"/>
<dbReference type="GO" id="GO:0003677">
    <property type="term" value="F:DNA binding"/>
    <property type="evidence" value="ECO:0007669"/>
    <property type="project" value="InterPro"/>
</dbReference>
<dbReference type="NCBIfam" id="TIGR00426">
    <property type="entry name" value="competence protein ComEA helix-hairpin-helix repeat region"/>
    <property type="match status" value="1"/>
</dbReference>
<dbReference type="InterPro" id="IPR019554">
    <property type="entry name" value="Soluble_ligand-bd"/>
</dbReference>
<dbReference type="PANTHER" id="PTHR21180">
    <property type="entry name" value="ENDONUCLEASE/EXONUCLEASE/PHOSPHATASE FAMILY DOMAIN-CONTAINING PROTEIN 1"/>
    <property type="match status" value="1"/>
</dbReference>
<dbReference type="SUPFAM" id="SSF47781">
    <property type="entry name" value="RuvA domain 2-like"/>
    <property type="match status" value="1"/>
</dbReference>
<dbReference type="Gene3D" id="3.10.560.10">
    <property type="entry name" value="Outer membrane lipoprotein wza domain like"/>
    <property type="match status" value="1"/>
</dbReference>
<dbReference type="EMBL" id="AEXY01000022">
    <property type="protein sequence ID" value="EGD35976.1"/>
    <property type="molecule type" value="Genomic_DNA"/>
</dbReference>
<sequence length="244" mass="26249">MFYFFLQSFTNKKTKEKNMLEEIIEKLKEYKLFVGLAVVGAVLGGFFLIKGNHQPQNQVAALSQEITSSSSSADEESEKVLSKAKADEEESEQVTVDIKGAVKNPGVYELRAGARVHEAIQKAGGLTADAEAKSINQAQKLTDEAVIYVAKIGEEGADVTQTGQYQAGASDSAGASGGKSDKVNLNTATETELQTISGIGQKRASDIIAYRESNGRFKSVDDLKKVSGIGDKTLEKLKEYVTVD</sequence>
<evidence type="ECO:0000259" key="2">
    <source>
        <dbReference type="SMART" id="SM00278"/>
    </source>
</evidence>
<gene>
    <name evidence="3" type="primary">comEA</name>
    <name evidence="3" type="ORF">HMPREF9383_1752</name>
</gene>
<proteinExistence type="predicted"/>
<dbReference type="SUPFAM" id="SSF142984">
    <property type="entry name" value="Nqo1 middle domain-like"/>
    <property type="match status" value="1"/>
</dbReference>